<evidence type="ECO:0000313" key="2">
    <source>
        <dbReference type="Proteomes" id="UP000234323"/>
    </source>
</evidence>
<accession>A0A2I1HU48</accession>
<name>A0A2I1HU48_9GLOM</name>
<comment type="caution">
    <text evidence="1">The sequence shown here is derived from an EMBL/GenBank/DDBJ whole genome shotgun (WGS) entry which is preliminary data.</text>
</comment>
<dbReference type="EMBL" id="LLXI01006975">
    <property type="protein sequence ID" value="PKY62363.1"/>
    <property type="molecule type" value="Genomic_DNA"/>
</dbReference>
<reference evidence="1 2" key="1">
    <citation type="submission" date="2015-10" db="EMBL/GenBank/DDBJ databases">
        <title>Genome analyses suggest a sexual origin of heterokaryosis in a supposedly ancient asexual fungus.</title>
        <authorList>
            <person name="Ropars J."/>
            <person name="Sedzielewska K."/>
            <person name="Noel J."/>
            <person name="Charron P."/>
            <person name="Farinelli L."/>
            <person name="Marton T."/>
            <person name="Kruger M."/>
            <person name="Pelin A."/>
            <person name="Brachmann A."/>
            <person name="Corradi N."/>
        </authorList>
    </citation>
    <scope>NUCLEOTIDE SEQUENCE [LARGE SCALE GENOMIC DNA]</scope>
    <source>
        <strain evidence="1 2">A4</strain>
    </source>
</reference>
<keyword evidence="2" id="KW-1185">Reference proteome</keyword>
<sequence length="172" mass="19897">MDDLDVTQDRARQTFTGLTFIDSCQTMETLNQKSSITLISRLGSLPNDLKHRGSVHVHGIGKKRNAPTIEWKDLKNNEEEMKNHPCQKDSSEIDDGLQDYIKLINKLQHHTRCSPSYCIRTNREEVQTCRFGYPKEHIGSTLIRDDKNGQSELLIARNDPYINPHNRIQLQR</sequence>
<protein>
    <submittedName>
        <fullName evidence="1">Uncharacterized protein</fullName>
    </submittedName>
</protein>
<dbReference type="VEuPathDB" id="FungiDB:RhiirFUN_016101"/>
<evidence type="ECO:0000313" key="1">
    <source>
        <dbReference type="EMBL" id="PKY62363.1"/>
    </source>
</evidence>
<organism evidence="1 2">
    <name type="scientific">Rhizophagus irregularis</name>
    <dbReference type="NCBI Taxonomy" id="588596"/>
    <lineage>
        <taxon>Eukaryota</taxon>
        <taxon>Fungi</taxon>
        <taxon>Fungi incertae sedis</taxon>
        <taxon>Mucoromycota</taxon>
        <taxon>Glomeromycotina</taxon>
        <taxon>Glomeromycetes</taxon>
        <taxon>Glomerales</taxon>
        <taxon>Glomeraceae</taxon>
        <taxon>Rhizophagus</taxon>
    </lineage>
</organism>
<dbReference type="AlphaFoldDB" id="A0A2I1HU48"/>
<dbReference type="Proteomes" id="UP000234323">
    <property type="component" value="Unassembled WGS sequence"/>
</dbReference>
<proteinExistence type="predicted"/>
<gene>
    <name evidence="1" type="ORF">RhiirA4_488726</name>
</gene>